<evidence type="ECO:0000313" key="4">
    <source>
        <dbReference type="WBParaSite" id="EVEC_0000887201-mRNA-1"/>
    </source>
</evidence>
<reference evidence="4" key="1">
    <citation type="submission" date="2017-02" db="UniProtKB">
        <authorList>
            <consortium name="WormBaseParasite"/>
        </authorList>
    </citation>
    <scope>IDENTIFICATION</scope>
</reference>
<keyword evidence="3" id="KW-1185">Reference proteome</keyword>
<sequence>MLVCLLSQLECSNEVLKKKKANFSCINHSWESEGAAFAVYVNGEKVVDLWGGYADSSANRKWKSDTMSLFFSTTKSICGICFAMLVDRGLAKYEDLVTKYWPEFGQAGKEKITIEQLLAHQGGLAYVDGTIDEGCVKDWRKMSLLFEKQKPNWTPGEQVGYHMMTFGWLVDQLIRRIDPEKRSLSVFFQQEIAEPHGLDITIGSPLDQEHRVARLSHSSKFALAKEIMEYPTILKFIWNLFTTRRSPNGLLRKVLQNIVWMGSDFLVFNNPDYRSLNIPSANGMGTARSLAKLHSLLAQGKLVSQKTLEKLLVPVVVDHHDVVLLMIETKGKGFIYTKNWLIGHPGMGGQNAKADITNGVAFAYICNSMKAGVSDYTATFTRLQKCLYQCLENNSLLKDSLVSTQNMLSKGNTFVCDQY</sequence>
<reference evidence="2 3" key="2">
    <citation type="submission" date="2018-10" db="EMBL/GenBank/DDBJ databases">
        <authorList>
            <consortium name="Pathogen Informatics"/>
        </authorList>
    </citation>
    <scope>NUCLEOTIDE SEQUENCE [LARGE SCALE GENOMIC DNA]</scope>
</reference>
<dbReference type="Proteomes" id="UP000274131">
    <property type="component" value="Unassembled WGS sequence"/>
</dbReference>
<feature type="domain" description="Beta-lactamase-related" evidence="1">
    <location>
        <begin position="26"/>
        <end position="374"/>
    </location>
</feature>
<dbReference type="STRING" id="51028.A0A0N4VDZ2"/>
<dbReference type="AlphaFoldDB" id="A0A0N4VDZ2"/>
<dbReference type="WBParaSite" id="EVEC_0000887201-mRNA-1">
    <property type="protein sequence ID" value="EVEC_0000887201-mRNA-1"/>
    <property type="gene ID" value="EVEC_0000887201"/>
</dbReference>
<dbReference type="OrthoDB" id="5946976at2759"/>
<organism evidence="4">
    <name type="scientific">Enterobius vermicularis</name>
    <name type="common">Human pinworm</name>
    <dbReference type="NCBI Taxonomy" id="51028"/>
    <lineage>
        <taxon>Eukaryota</taxon>
        <taxon>Metazoa</taxon>
        <taxon>Ecdysozoa</taxon>
        <taxon>Nematoda</taxon>
        <taxon>Chromadorea</taxon>
        <taxon>Rhabditida</taxon>
        <taxon>Spirurina</taxon>
        <taxon>Oxyuridomorpha</taxon>
        <taxon>Oxyuroidea</taxon>
        <taxon>Oxyuridae</taxon>
        <taxon>Enterobius</taxon>
    </lineage>
</organism>
<dbReference type="InterPro" id="IPR001466">
    <property type="entry name" value="Beta-lactam-related"/>
</dbReference>
<dbReference type="PANTHER" id="PTHR43319:SF3">
    <property type="entry name" value="BETA-LACTAMASE-RELATED DOMAIN-CONTAINING PROTEIN"/>
    <property type="match status" value="1"/>
</dbReference>
<dbReference type="PANTHER" id="PTHR43319">
    <property type="entry name" value="BETA-LACTAMASE-RELATED"/>
    <property type="match status" value="1"/>
</dbReference>
<dbReference type="SUPFAM" id="SSF56601">
    <property type="entry name" value="beta-lactamase/transpeptidase-like"/>
    <property type="match status" value="1"/>
</dbReference>
<gene>
    <name evidence="2" type="ORF">EVEC_LOCUS8324</name>
</gene>
<proteinExistence type="predicted"/>
<evidence type="ECO:0000313" key="3">
    <source>
        <dbReference type="Proteomes" id="UP000274131"/>
    </source>
</evidence>
<dbReference type="Gene3D" id="3.40.710.10">
    <property type="entry name" value="DD-peptidase/beta-lactamase superfamily"/>
    <property type="match status" value="1"/>
</dbReference>
<dbReference type="InterPro" id="IPR052907">
    <property type="entry name" value="Beta-lactamase/esterase"/>
</dbReference>
<name>A0A0N4VDZ2_ENTVE</name>
<dbReference type="Pfam" id="PF00144">
    <property type="entry name" value="Beta-lactamase"/>
    <property type="match status" value="1"/>
</dbReference>
<accession>A0A0N4VDZ2</accession>
<protein>
    <submittedName>
        <fullName evidence="4">Beta-lactamase domain-containing protein</fullName>
    </submittedName>
</protein>
<evidence type="ECO:0000313" key="2">
    <source>
        <dbReference type="EMBL" id="VDD93573.1"/>
    </source>
</evidence>
<dbReference type="InterPro" id="IPR012338">
    <property type="entry name" value="Beta-lactam/transpept-like"/>
</dbReference>
<evidence type="ECO:0000259" key="1">
    <source>
        <dbReference type="Pfam" id="PF00144"/>
    </source>
</evidence>
<dbReference type="EMBL" id="UXUI01009369">
    <property type="protein sequence ID" value="VDD93573.1"/>
    <property type="molecule type" value="Genomic_DNA"/>
</dbReference>